<dbReference type="Proteomes" id="UP001153069">
    <property type="component" value="Unassembled WGS sequence"/>
</dbReference>
<protein>
    <submittedName>
        <fullName evidence="1">ANK</fullName>
    </submittedName>
</protein>
<name>A0A9N8HRS6_9STRA</name>
<accession>A0A9N8HRS6</accession>
<keyword evidence="2" id="KW-1185">Reference proteome</keyword>
<evidence type="ECO:0000313" key="2">
    <source>
        <dbReference type="Proteomes" id="UP001153069"/>
    </source>
</evidence>
<dbReference type="SMART" id="SM00248">
    <property type="entry name" value="ANK"/>
    <property type="match status" value="2"/>
</dbReference>
<dbReference type="OrthoDB" id="204260at2759"/>
<dbReference type="SUPFAM" id="SSF48403">
    <property type="entry name" value="Ankyrin repeat"/>
    <property type="match status" value="1"/>
</dbReference>
<proteinExistence type="predicted"/>
<gene>
    <name evidence="1" type="ORF">SEMRO_1614_G286120.1</name>
</gene>
<sequence>MNKRRLADEESNRETTRATKKRLVTNTHDGSPRKVQVIRISSSLPDRMLYHGVKTDVSPEMKIEQILLASNLDVDWTSYTETDFFLPPTQDEIEAYDFDILNAVRAQDMATLRRFRKDGRPLKCSNKFGESILHLACRKGFVEVTRFLVQEAGVPLAVCDDYGRSPLHDACWRRHDGRTFELIDIILQKCPDLFTSILRSTRRLGKMERISSSEESIRIDSEAF</sequence>
<evidence type="ECO:0000313" key="1">
    <source>
        <dbReference type="EMBL" id="CAB9524993.1"/>
    </source>
</evidence>
<dbReference type="InterPro" id="IPR002110">
    <property type="entry name" value="Ankyrin_rpt"/>
</dbReference>
<dbReference type="AlphaFoldDB" id="A0A9N8HRS6"/>
<dbReference type="Gene3D" id="1.25.40.20">
    <property type="entry name" value="Ankyrin repeat-containing domain"/>
    <property type="match status" value="1"/>
</dbReference>
<dbReference type="Pfam" id="PF12796">
    <property type="entry name" value="Ank_2"/>
    <property type="match status" value="1"/>
</dbReference>
<organism evidence="1 2">
    <name type="scientific">Seminavis robusta</name>
    <dbReference type="NCBI Taxonomy" id="568900"/>
    <lineage>
        <taxon>Eukaryota</taxon>
        <taxon>Sar</taxon>
        <taxon>Stramenopiles</taxon>
        <taxon>Ochrophyta</taxon>
        <taxon>Bacillariophyta</taxon>
        <taxon>Bacillariophyceae</taxon>
        <taxon>Bacillariophycidae</taxon>
        <taxon>Naviculales</taxon>
        <taxon>Naviculaceae</taxon>
        <taxon>Seminavis</taxon>
    </lineage>
</organism>
<dbReference type="EMBL" id="CAICTM010001612">
    <property type="protein sequence ID" value="CAB9524993.1"/>
    <property type="molecule type" value="Genomic_DNA"/>
</dbReference>
<reference evidence="1" key="1">
    <citation type="submission" date="2020-06" db="EMBL/GenBank/DDBJ databases">
        <authorList>
            <consortium name="Plant Systems Biology data submission"/>
        </authorList>
    </citation>
    <scope>NUCLEOTIDE SEQUENCE</scope>
    <source>
        <strain evidence="1">D6</strain>
    </source>
</reference>
<dbReference type="InterPro" id="IPR036770">
    <property type="entry name" value="Ankyrin_rpt-contain_sf"/>
</dbReference>
<comment type="caution">
    <text evidence="1">The sequence shown here is derived from an EMBL/GenBank/DDBJ whole genome shotgun (WGS) entry which is preliminary data.</text>
</comment>